<dbReference type="PANTHER" id="PTHR10656">
    <property type="entry name" value="CELL FATE DETERMINING PROTEIN MAB21-RELATED"/>
    <property type="match status" value="1"/>
</dbReference>
<protein>
    <recommendedName>
        <fullName evidence="7">Mab-21-like HhH/H2TH-like domain-containing protein</fullName>
    </recommendedName>
</protein>
<dbReference type="InterPro" id="IPR046906">
    <property type="entry name" value="Mab-21_HhH/H2TH-like"/>
</dbReference>
<comment type="similarity">
    <text evidence="2">Belongs to the mab-21 family.</text>
</comment>
<dbReference type="Proteomes" id="UP000663829">
    <property type="component" value="Unassembled WGS sequence"/>
</dbReference>
<evidence type="ECO:0000256" key="1">
    <source>
        <dbReference type="ARBA" id="ARBA00001946"/>
    </source>
</evidence>
<accession>A0A814M426</accession>
<evidence type="ECO:0000256" key="3">
    <source>
        <dbReference type="ARBA" id="ARBA00022679"/>
    </source>
</evidence>
<dbReference type="InterPro" id="IPR024810">
    <property type="entry name" value="MAB21L/cGLR"/>
</dbReference>
<dbReference type="EMBL" id="CAJOBC010004762">
    <property type="protein sequence ID" value="CAF3839893.1"/>
    <property type="molecule type" value="Genomic_DNA"/>
</dbReference>
<dbReference type="PANTHER" id="PTHR10656:SF42">
    <property type="entry name" value="CYCLIC GMP-AMP SYNTHASE-LIKE PROTEIN-RELATED"/>
    <property type="match status" value="1"/>
</dbReference>
<evidence type="ECO:0000256" key="5">
    <source>
        <dbReference type="ARBA" id="ARBA00022723"/>
    </source>
</evidence>
<organism evidence="8 10">
    <name type="scientific">Didymodactylos carnosus</name>
    <dbReference type="NCBI Taxonomy" id="1234261"/>
    <lineage>
        <taxon>Eukaryota</taxon>
        <taxon>Metazoa</taxon>
        <taxon>Spiralia</taxon>
        <taxon>Gnathifera</taxon>
        <taxon>Rotifera</taxon>
        <taxon>Eurotatoria</taxon>
        <taxon>Bdelloidea</taxon>
        <taxon>Philodinida</taxon>
        <taxon>Philodinidae</taxon>
        <taxon>Didymodactylos</taxon>
    </lineage>
</organism>
<keyword evidence="5" id="KW-0479">Metal-binding</keyword>
<comment type="cofactor">
    <cofactor evidence="1">
        <name>Mg(2+)</name>
        <dbReference type="ChEBI" id="CHEBI:18420"/>
    </cofactor>
</comment>
<evidence type="ECO:0000313" key="9">
    <source>
        <dbReference type="EMBL" id="CAF3839893.1"/>
    </source>
</evidence>
<evidence type="ECO:0000256" key="4">
    <source>
        <dbReference type="ARBA" id="ARBA00022695"/>
    </source>
</evidence>
<evidence type="ECO:0000256" key="2">
    <source>
        <dbReference type="ARBA" id="ARBA00008307"/>
    </source>
</evidence>
<sequence>MPFFKPKLPFIPVYLNSSLKEGQVNAKSQSENATSEYDFMCHIRNIIVKRESDLEPIENAPLGYYRIRSNHRSISSPATTTTTDAERSNVSHYVNGYQLKKDMQMELEKYNPRQMKSSANVDGASVYVEYRRSLRDERVWKEVEEFRTQLSDVQRDQAKRNMDVFFQFSSDLINLKSREFYMKCSSDVLHTPMPEFLLNKVCRRMPFLNHLYKTMFLSLIGIPIPQKLAEKLQLALNFYEKYSSHINREIESDRVRKHRRQYMESKEECDIVIGIKLDFIPSLVRDAFERIKRNRPAVYRQIKHINIYLIPKWSKKTSESEAEYEFRLSFSLIESELANRRTKNEKILNGIARSIYYKYLNRTRVSFNDEIYFKSYYIKTIVLWMCEQINFENVLKRLKDDEETIAIELTKRFLDYTLQLLSSYTCPHYFISGINLFEEYPPTFLDRIANILKHEVRLPKKREEPAERPCEGTCCDVLKLLIQTPEMVNEFDQLQNEHFDCRMEQFVSNKYDHGLKVLMLILREIFEGLLVLMPDAGTAKNRTRLMKFGIEYSVKWFTEQSINHMKSNIFTEIMLGAQPPDEDRPLIDKLFHSGPTLNIKRHLSETYNLRINPDERHIFSKEEVLNDYWLLQVPDIISYVLTVIVCGYTNVRFILGDDVNALQSRNFVRRTILPLLRSVRLLWRNIFYRHEV</sequence>
<feature type="domain" description="Mab-21-like HhH/H2TH-like" evidence="7">
    <location>
        <begin position="372"/>
        <end position="452"/>
    </location>
</feature>
<dbReference type="EMBL" id="CAJNOQ010004761">
    <property type="protein sequence ID" value="CAF1072974.1"/>
    <property type="molecule type" value="Genomic_DNA"/>
</dbReference>
<dbReference type="Pfam" id="PF20266">
    <property type="entry name" value="Mab-21_C"/>
    <property type="match status" value="1"/>
</dbReference>
<evidence type="ECO:0000256" key="6">
    <source>
        <dbReference type="ARBA" id="ARBA00022842"/>
    </source>
</evidence>
<keyword evidence="4" id="KW-0548">Nucleotidyltransferase</keyword>
<comment type="caution">
    <text evidence="8">The sequence shown here is derived from an EMBL/GenBank/DDBJ whole genome shotgun (WGS) entry which is preliminary data.</text>
</comment>
<dbReference type="SMART" id="SM01265">
    <property type="entry name" value="Mab-21"/>
    <property type="match status" value="1"/>
</dbReference>
<dbReference type="Gene3D" id="1.10.1410.40">
    <property type="match status" value="1"/>
</dbReference>
<keyword evidence="3" id="KW-0808">Transferase</keyword>
<gene>
    <name evidence="8" type="ORF">GPM918_LOCUS17371</name>
    <name evidence="9" type="ORF">SRO942_LOCUS17372</name>
</gene>
<dbReference type="AlphaFoldDB" id="A0A814M426"/>
<proteinExistence type="inferred from homology"/>
<dbReference type="GO" id="GO:0016779">
    <property type="term" value="F:nucleotidyltransferase activity"/>
    <property type="evidence" value="ECO:0007669"/>
    <property type="project" value="UniProtKB-KW"/>
</dbReference>
<evidence type="ECO:0000259" key="7">
    <source>
        <dbReference type="Pfam" id="PF20266"/>
    </source>
</evidence>
<evidence type="ECO:0000313" key="8">
    <source>
        <dbReference type="EMBL" id="CAF1072974.1"/>
    </source>
</evidence>
<dbReference type="GO" id="GO:0046872">
    <property type="term" value="F:metal ion binding"/>
    <property type="evidence" value="ECO:0007669"/>
    <property type="project" value="UniProtKB-KW"/>
</dbReference>
<keyword evidence="6" id="KW-0460">Magnesium</keyword>
<dbReference type="Proteomes" id="UP000681722">
    <property type="component" value="Unassembled WGS sequence"/>
</dbReference>
<name>A0A814M426_9BILA</name>
<evidence type="ECO:0000313" key="10">
    <source>
        <dbReference type="Proteomes" id="UP000663829"/>
    </source>
</evidence>
<keyword evidence="10" id="KW-1185">Reference proteome</keyword>
<reference evidence="8" key="1">
    <citation type="submission" date="2021-02" db="EMBL/GenBank/DDBJ databases">
        <authorList>
            <person name="Nowell W R."/>
        </authorList>
    </citation>
    <scope>NUCLEOTIDE SEQUENCE</scope>
</reference>